<dbReference type="CDD" id="cd18799">
    <property type="entry name" value="SF2_C_EcoAI-like"/>
    <property type="match status" value="1"/>
</dbReference>
<dbReference type="InterPro" id="IPR006935">
    <property type="entry name" value="Helicase/UvrB_N"/>
</dbReference>
<evidence type="ECO:0000259" key="1">
    <source>
        <dbReference type="PROSITE" id="PS51192"/>
    </source>
</evidence>
<dbReference type="PANTHER" id="PTHR47962">
    <property type="entry name" value="ATP-DEPENDENT HELICASE LHR-RELATED-RELATED"/>
    <property type="match status" value="1"/>
</dbReference>
<dbReference type="Proteomes" id="UP000604898">
    <property type="component" value="Unassembled WGS sequence"/>
</dbReference>
<dbReference type="InterPro" id="IPR052511">
    <property type="entry name" value="ATP-dep_Helicase"/>
</dbReference>
<dbReference type="InterPro" id="IPR025202">
    <property type="entry name" value="PLD-like_dom"/>
</dbReference>
<keyword evidence="3" id="KW-0547">Nucleotide-binding</keyword>
<dbReference type="RefSeq" id="WP_202720363.1">
    <property type="nucleotide sequence ID" value="NZ_BPEX01000018.1"/>
</dbReference>
<dbReference type="PROSITE" id="PS51194">
    <property type="entry name" value="HELICASE_CTER"/>
    <property type="match status" value="1"/>
</dbReference>
<dbReference type="SUPFAM" id="SSF52540">
    <property type="entry name" value="P-loop containing nucleoside triphosphate hydrolases"/>
    <property type="match status" value="1"/>
</dbReference>
<dbReference type="SMART" id="SM00487">
    <property type="entry name" value="DEXDc"/>
    <property type="match status" value="1"/>
</dbReference>
<keyword evidence="3" id="KW-0347">Helicase</keyword>
<dbReference type="SUPFAM" id="SSF51306">
    <property type="entry name" value="LexA/Signal peptidase"/>
    <property type="match status" value="1"/>
</dbReference>
<evidence type="ECO:0000313" key="3">
    <source>
        <dbReference type="EMBL" id="MBL4912069.1"/>
    </source>
</evidence>
<comment type="caution">
    <text evidence="3">The sequence shown here is derived from an EMBL/GenBank/DDBJ whole genome shotgun (WGS) entry which is preliminary data.</text>
</comment>
<reference evidence="3 4" key="1">
    <citation type="submission" date="2021-01" db="EMBL/GenBank/DDBJ databases">
        <title>Genome sequence of Shewanella schlegeliana JCM 11561.</title>
        <authorList>
            <person name="Zhang H."/>
            <person name="Li C."/>
        </authorList>
    </citation>
    <scope>NUCLEOTIDE SEQUENCE [LARGE SCALE GENOMIC DNA]</scope>
    <source>
        <strain evidence="3 4">JCM 11561</strain>
    </source>
</reference>
<dbReference type="InterPro" id="IPR014001">
    <property type="entry name" value="Helicase_ATP-bd"/>
</dbReference>
<dbReference type="InterPro" id="IPR015927">
    <property type="entry name" value="Peptidase_S24_S26A/B/C"/>
</dbReference>
<dbReference type="Pfam" id="PF04851">
    <property type="entry name" value="ResIII"/>
    <property type="match status" value="1"/>
</dbReference>
<dbReference type="SMART" id="SM00490">
    <property type="entry name" value="HELICc"/>
    <property type="match status" value="1"/>
</dbReference>
<dbReference type="GO" id="GO:0004386">
    <property type="term" value="F:helicase activity"/>
    <property type="evidence" value="ECO:0007669"/>
    <property type="project" value="UniProtKB-KW"/>
</dbReference>
<evidence type="ECO:0000313" key="4">
    <source>
        <dbReference type="Proteomes" id="UP000604898"/>
    </source>
</evidence>
<feature type="domain" description="Helicase ATP-binding" evidence="1">
    <location>
        <begin position="229"/>
        <end position="379"/>
    </location>
</feature>
<dbReference type="CDD" id="cd18032">
    <property type="entry name" value="DEXHc_RE_I_III_res"/>
    <property type="match status" value="1"/>
</dbReference>
<dbReference type="Gene3D" id="3.40.50.300">
    <property type="entry name" value="P-loop containing nucleotide triphosphate hydrolases"/>
    <property type="match status" value="2"/>
</dbReference>
<name>A0ABS1SUK5_9GAMM</name>
<sequence length="973" mass="110426">MLSKNELYTGLKLTTGGSEDPLLPKLLHAINNADEIEISVSFLQFSGMYLLLPALEDALARTSRINILTSDYLCITDPRALKQLMLLQERGANTKIFQCRHGESFHMKTYIFIKNKNGSLHDGCAFIGSNNISATALQYAHEWCIRYDFNPDEANIDNEFSHIRSQFNAIFTHQQSHDLTHNWINDYQSRHAKLRKAPLALVSNDDRIEQFEPATPNEVQQLALTALCDSRNAGFKRGLVVLATGMGKTWLAAFDAQQFQAKRILFVAHREEILLQAQNTFVTLMNETSTGLYNGKETNKEAKFIFASVQTLGRKAHLMHFKPEHFDYIIIDEFHHASAPTYKHLLAHFQPQFLLGLTATPERTDQADILSLVDNNLVFERNLVHGIEAGIIVPFDYHGIFDDSVDYQTIPWRNGKFDPHSLDNAFATLQRANHVFDHWQRLKQTRTLAFCMSIRHANFMVKHFTAKGVKAAAVYNDSQVKRNEALLSLKNGELDIIFSVDLFNEGTDLPSIDTILMIRPSESKILFLQQLGRGLRTSATTNKNKLTVVDYIGNHHSFLNKPFALLGEEGAGRVLSGKEAPTLPDGCYVNLPIELINLWQTLKDKLKYSAVEEFNTLYEQLGHRPTATEFFQHGYDLTKVRKQHKSWFNLVKNNLLDSASDVPMMPIIEKYHDFMLESIEMTSMTKCFKPILLAAFLELNGFNNSPTTQALSKRSWLVLNRRPDLFNSELPEKQRGLTAESEAWHKYWLGNPIKAFTNTIKSNSQQWFSVIDGFFVANIKPTAQELELLHELVQELVDYRLAKYINSKQLNLQSSAIPIEQSVTKPIDSLSTGDSVSLPYYPDLRIACGNFKTGTYTHVEQLSLPAYYDKYDPKRYFVAPACGNSMHGGKNPIANGDLLLLEWITPVNAGSISSLTLAIERIDDAGDSEYLLRVVKKQPDGRYLLKANNPEYEDKVATDNMKTFARLIKVIKK</sequence>
<keyword evidence="3" id="KW-0378">Hydrolase</keyword>
<dbReference type="Pfam" id="PF00271">
    <property type="entry name" value="Helicase_C"/>
    <property type="match status" value="1"/>
</dbReference>
<dbReference type="Gene3D" id="3.30.870.10">
    <property type="entry name" value="Endonuclease Chain A"/>
    <property type="match status" value="1"/>
</dbReference>
<accession>A0ABS1SUK5</accession>
<dbReference type="PANTHER" id="PTHR47962:SF4">
    <property type="entry name" value="HELICASE"/>
    <property type="match status" value="1"/>
</dbReference>
<keyword evidence="4" id="KW-1185">Reference proteome</keyword>
<proteinExistence type="predicted"/>
<gene>
    <name evidence="3" type="ORF">JMA39_02805</name>
</gene>
<keyword evidence="3" id="KW-0067">ATP-binding</keyword>
<dbReference type="InterPro" id="IPR001650">
    <property type="entry name" value="Helicase_C-like"/>
</dbReference>
<protein>
    <submittedName>
        <fullName evidence="3">DEAD/DEAH box helicase family protein</fullName>
    </submittedName>
</protein>
<organism evidence="3 4">
    <name type="scientific">Shewanella schlegeliana</name>
    <dbReference type="NCBI Taxonomy" id="190308"/>
    <lineage>
        <taxon>Bacteria</taxon>
        <taxon>Pseudomonadati</taxon>
        <taxon>Pseudomonadota</taxon>
        <taxon>Gammaproteobacteria</taxon>
        <taxon>Alteromonadales</taxon>
        <taxon>Shewanellaceae</taxon>
        <taxon>Shewanella</taxon>
    </lineage>
</organism>
<dbReference type="EMBL" id="JAESVD010000001">
    <property type="protein sequence ID" value="MBL4912069.1"/>
    <property type="molecule type" value="Genomic_DNA"/>
</dbReference>
<dbReference type="Pfam" id="PF00717">
    <property type="entry name" value="Peptidase_S24"/>
    <property type="match status" value="1"/>
</dbReference>
<dbReference type="InterPro" id="IPR027417">
    <property type="entry name" value="P-loop_NTPase"/>
</dbReference>
<dbReference type="Pfam" id="PF13091">
    <property type="entry name" value="PLDc_2"/>
    <property type="match status" value="1"/>
</dbReference>
<dbReference type="InterPro" id="IPR036286">
    <property type="entry name" value="LexA/Signal_pep-like_sf"/>
</dbReference>
<dbReference type="Gene3D" id="2.10.109.10">
    <property type="entry name" value="Umud Fragment, subunit A"/>
    <property type="match status" value="1"/>
</dbReference>
<dbReference type="SUPFAM" id="SSF56024">
    <property type="entry name" value="Phospholipase D/nuclease"/>
    <property type="match status" value="1"/>
</dbReference>
<evidence type="ECO:0000259" key="2">
    <source>
        <dbReference type="PROSITE" id="PS51194"/>
    </source>
</evidence>
<dbReference type="PROSITE" id="PS51192">
    <property type="entry name" value="HELICASE_ATP_BIND_1"/>
    <property type="match status" value="1"/>
</dbReference>
<feature type="domain" description="Helicase C-terminal" evidence="2">
    <location>
        <begin position="421"/>
        <end position="581"/>
    </location>
</feature>